<name>A0A0C3D6T9_9AGAM</name>
<feature type="non-terminal residue" evidence="1">
    <location>
        <position position="1"/>
    </location>
</feature>
<dbReference type="HOGENOM" id="CLU_688052_0_0_1"/>
<proteinExistence type="predicted"/>
<gene>
    <name evidence="1" type="ORF">SCLCIDRAFT_141928</name>
</gene>
<reference evidence="1 2" key="1">
    <citation type="submission" date="2014-04" db="EMBL/GenBank/DDBJ databases">
        <authorList>
            <consortium name="DOE Joint Genome Institute"/>
            <person name="Kuo A."/>
            <person name="Kohler A."/>
            <person name="Nagy L.G."/>
            <person name="Floudas D."/>
            <person name="Copeland A."/>
            <person name="Barry K.W."/>
            <person name="Cichocki N."/>
            <person name="Veneault-Fourrey C."/>
            <person name="LaButti K."/>
            <person name="Lindquist E.A."/>
            <person name="Lipzen A."/>
            <person name="Lundell T."/>
            <person name="Morin E."/>
            <person name="Murat C."/>
            <person name="Sun H."/>
            <person name="Tunlid A."/>
            <person name="Henrissat B."/>
            <person name="Grigoriev I.V."/>
            <person name="Hibbett D.S."/>
            <person name="Martin F."/>
            <person name="Nordberg H.P."/>
            <person name="Cantor M.N."/>
            <person name="Hua S.X."/>
        </authorList>
    </citation>
    <scope>NUCLEOTIDE SEQUENCE [LARGE SCALE GENOMIC DNA]</scope>
    <source>
        <strain evidence="1 2">Foug A</strain>
    </source>
</reference>
<evidence type="ECO:0000313" key="1">
    <source>
        <dbReference type="EMBL" id="KIM52109.1"/>
    </source>
</evidence>
<accession>A0A0C3D6T9</accession>
<protein>
    <recommendedName>
        <fullName evidence="3">KOW domain-containing protein</fullName>
    </recommendedName>
</protein>
<evidence type="ECO:0000313" key="2">
    <source>
        <dbReference type="Proteomes" id="UP000053989"/>
    </source>
</evidence>
<dbReference type="OrthoDB" id="2692731at2759"/>
<organism evidence="1 2">
    <name type="scientific">Scleroderma citrinum Foug A</name>
    <dbReference type="NCBI Taxonomy" id="1036808"/>
    <lineage>
        <taxon>Eukaryota</taxon>
        <taxon>Fungi</taxon>
        <taxon>Dikarya</taxon>
        <taxon>Basidiomycota</taxon>
        <taxon>Agaricomycotina</taxon>
        <taxon>Agaricomycetes</taxon>
        <taxon>Agaricomycetidae</taxon>
        <taxon>Boletales</taxon>
        <taxon>Sclerodermatineae</taxon>
        <taxon>Sclerodermataceae</taxon>
        <taxon>Scleroderma</taxon>
    </lineage>
</organism>
<dbReference type="EMBL" id="KN822224">
    <property type="protein sequence ID" value="KIM52109.1"/>
    <property type="molecule type" value="Genomic_DNA"/>
</dbReference>
<dbReference type="InParanoid" id="A0A0C3D6T9"/>
<dbReference type="AlphaFoldDB" id="A0A0C3D6T9"/>
<sequence length="401" mass="43394">DEEEGVLAGDVVVVYSGPYIGKRGTIEWITPNSQLAVYLDDSVGANVGNGMVLMDLYDLCVEPAPHTLSLSKDKGYNVVVGDIVEVARATWHHCQGVVNTITMPITLCCKIKECSDSGLSSFIGRDVWVISGDKKGTHATLHSIGRTTSSVALFGHQLIQLKNNQIVTPSVYFSFNISTSNTHRRTGLLLDGTALPAQLLQALMSLHSRLFMTAPVPLRTATPPPSPASSDAPLEAPWVITPNDITPPEGLPNNFTEDSIGSVPWLFQDNFCDFTSVHLGFNVSLQFTQVSLGNRVIWTVCPNRFCGKDGCVPPGSVCVTVTGHNRGVGIQHLMIPGCYLTLANPSGKRHLCLVLKGAKAGNIVWIKECRRKAAQVVTEEGQIFPFSDICAAFEFDKNFVV</sequence>
<keyword evidence="2" id="KW-1185">Reference proteome</keyword>
<evidence type="ECO:0008006" key="3">
    <source>
        <dbReference type="Google" id="ProtNLM"/>
    </source>
</evidence>
<dbReference type="Proteomes" id="UP000053989">
    <property type="component" value="Unassembled WGS sequence"/>
</dbReference>
<reference evidence="2" key="2">
    <citation type="submission" date="2015-01" db="EMBL/GenBank/DDBJ databases">
        <title>Evolutionary Origins and Diversification of the Mycorrhizal Mutualists.</title>
        <authorList>
            <consortium name="DOE Joint Genome Institute"/>
            <consortium name="Mycorrhizal Genomics Consortium"/>
            <person name="Kohler A."/>
            <person name="Kuo A."/>
            <person name="Nagy L.G."/>
            <person name="Floudas D."/>
            <person name="Copeland A."/>
            <person name="Barry K.W."/>
            <person name="Cichocki N."/>
            <person name="Veneault-Fourrey C."/>
            <person name="LaButti K."/>
            <person name="Lindquist E.A."/>
            <person name="Lipzen A."/>
            <person name="Lundell T."/>
            <person name="Morin E."/>
            <person name="Murat C."/>
            <person name="Riley R."/>
            <person name="Ohm R."/>
            <person name="Sun H."/>
            <person name="Tunlid A."/>
            <person name="Henrissat B."/>
            <person name="Grigoriev I.V."/>
            <person name="Hibbett D.S."/>
            <person name="Martin F."/>
        </authorList>
    </citation>
    <scope>NUCLEOTIDE SEQUENCE [LARGE SCALE GENOMIC DNA]</scope>
    <source>
        <strain evidence="2">Foug A</strain>
    </source>
</reference>